<feature type="non-terminal residue" evidence="1">
    <location>
        <position position="92"/>
    </location>
</feature>
<proteinExistence type="predicted"/>
<dbReference type="Pfam" id="PF14223">
    <property type="entry name" value="Retrotran_gag_2"/>
    <property type="match status" value="1"/>
</dbReference>
<evidence type="ECO:0000313" key="1">
    <source>
        <dbReference type="EMBL" id="EFN70472.1"/>
    </source>
</evidence>
<dbReference type="InParanoid" id="E2A7W5"/>
<dbReference type="EMBL" id="GL437438">
    <property type="protein sequence ID" value="EFN70472.1"/>
    <property type="molecule type" value="Genomic_DNA"/>
</dbReference>
<accession>E2A7W5</accession>
<gene>
    <name evidence="1" type="ORF">EAG_13047</name>
</gene>
<dbReference type="AlphaFoldDB" id="E2A7W5"/>
<protein>
    <recommendedName>
        <fullName evidence="3">Retrovirus-related Pol polyprotein from transposon TNT 1-94</fullName>
    </recommendedName>
</protein>
<evidence type="ECO:0008006" key="3">
    <source>
        <dbReference type="Google" id="ProtNLM"/>
    </source>
</evidence>
<evidence type="ECO:0000313" key="2">
    <source>
        <dbReference type="Proteomes" id="UP000000311"/>
    </source>
</evidence>
<keyword evidence="2" id="KW-1185">Reference proteome</keyword>
<feature type="non-terminal residue" evidence="1">
    <location>
        <position position="1"/>
    </location>
</feature>
<name>E2A7W5_CAMFO</name>
<sequence length="92" mass="10570">HRSSGPVRKAMLLKNITLSKMSEGGNVRDHISEFFQVRLEKIGLQINEDLLAILLLYSLSESCKNFRVSMESRDELPKPEKIKILEEAESRK</sequence>
<reference evidence="1 2" key="1">
    <citation type="journal article" date="2010" name="Science">
        <title>Genomic comparison of the ants Camponotus floridanus and Harpegnathos saltator.</title>
        <authorList>
            <person name="Bonasio R."/>
            <person name="Zhang G."/>
            <person name="Ye C."/>
            <person name="Mutti N.S."/>
            <person name="Fang X."/>
            <person name="Qin N."/>
            <person name="Donahue G."/>
            <person name="Yang P."/>
            <person name="Li Q."/>
            <person name="Li C."/>
            <person name="Zhang P."/>
            <person name="Huang Z."/>
            <person name="Berger S.L."/>
            <person name="Reinberg D."/>
            <person name="Wang J."/>
            <person name="Liebig J."/>
        </authorList>
    </citation>
    <scope>NUCLEOTIDE SEQUENCE [LARGE SCALE GENOMIC DNA]</scope>
    <source>
        <strain evidence="2">C129</strain>
    </source>
</reference>
<dbReference type="Proteomes" id="UP000000311">
    <property type="component" value="Unassembled WGS sequence"/>
</dbReference>
<organism evidence="2">
    <name type="scientific">Camponotus floridanus</name>
    <name type="common">Florida carpenter ant</name>
    <dbReference type="NCBI Taxonomy" id="104421"/>
    <lineage>
        <taxon>Eukaryota</taxon>
        <taxon>Metazoa</taxon>
        <taxon>Ecdysozoa</taxon>
        <taxon>Arthropoda</taxon>
        <taxon>Hexapoda</taxon>
        <taxon>Insecta</taxon>
        <taxon>Pterygota</taxon>
        <taxon>Neoptera</taxon>
        <taxon>Endopterygota</taxon>
        <taxon>Hymenoptera</taxon>
        <taxon>Apocrita</taxon>
        <taxon>Aculeata</taxon>
        <taxon>Formicoidea</taxon>
        <taxon>Formicidae</taxon>
        <taxon>Formicinae</taxon>
        <taxon>Camponotus</taxon>
    </lineage>
</organism>